<dbReference type="PROSITE" id="PS51186">
    <property type="entry name" value="GNAT"/>
    <property type="match status" value="1"/>
</dbReference>
<evidence type="ECO:0000313" key="3">
    <source>
        <dbReference type="Proteomes" id="UP000319103"/>
    </source>
</evidence>
<sequence>MTTPEALLELYDRQFRRSSDARGRLLADESGPLVRGGAGGILTSRQPDLGVTGAALDELIHRQIAGGTAVDWRVHGHDRPGELGDRLLAAGFTARRSGTVLVGETAAVTAELAPPTDVTPQADLAPPAGVALPTGVPLPADVPLPAGVTIRRTTDPADADRIADQHTEVWGEDLGFLAKLLKDRLADRPDGIPILLAEAADGTLVCSAWMLLREDSDFATLLGGSTLKAWRGRGIYRALVAHRARIAEQHGYRYLHVEASDHSAPILRRLGFQAITTATQYRWSPPA</sequence>
<dbReference type="InterPro" id="IPR000182">
    <property type="entry name" value="GNAT_dom"/>
</dbReference>
<evidence type="ECO:0000313" key="2">
    <source>
        <dbReference type="EMBL" id="TQF06032.1"/>
    </source>
</evidence>
<protein>
    <submittedName>
        <fullName evidence="2">GNAT family N-acetyltransferase</fullName>
    </submittedName>
</protein>
<dbReference type="EMBL" id="VIGB01000003">
    <property type="protein sequence ID" value="TQF06032.1"/>
    <property type="molecule type" value="Genomic_DNA"/>
</dbReference>
<dbReference type="CDD" id="cd04301">
    <property type="entry name" value="NAT_SF"/>
    <property type="match status" value="1"/>
</dbReference>
<dbReference type="GO" id="GO:0016747">
    <property type="term" value="F:acyltransferase activity, transferring groups other than amino-acyl groups"/>
    <property type="evidence" value="ECO:0007669"/>
    <property type="project" value="InterPro"/>
</dbReference>
<gene>
    <name evidence="2" type="ORF">E6W39_32215</name>
</gene>
<comment type="caution">
    <text evidence="2">The sequence shown here is derived from an EMBL/GenBank/DDBJ whole genome shotgun (WGS) entry which is preliminary data.</text>
</comment>
<name>A0A540WAM8_9ACTN</name>
<evidence type="ECO:0000259" key="1">
    <source>
        <dbReference type="PROSITE" id="PS51186"/>
    </source>
</evidence>
<dbReference type="AlphaFoldDB" id="A0A540WAM8"/>
<dbReference type="Gene3D" id="3.40.630.30">
    <property type="match status" value="1"/>
</dbReference>
<keyword evidence="3" id="KW-1185">Reference proteome</keyword>
<organism evidence="2 3">
    <name type="scientific">Kitasatospora acidiphila</name>
    <dbReference type="NCBI Taxonomy" id="2567942"/>
    <lineage>
        <taxon>Bacteria</taxon>
        <taxon>Bacillati</taxon>
        <taxon>Actinomycetota</taxon>
        <taxon>Actinomycetes</taxon>
        <taxon>Kitasatosporales</taxon>
        <taxon>Streptomycetaceae</taxon>
        <taxon>Kitasatospora</taxon>
    </lineage>
</organism>
<dbReference type="Pfam" id="PF00583">
    <property type="entry name" value="Acetyltransf_1"/>
    <property type="match status" value="1"/>
</dbReference>
<proteinExistence type="predicted"/>
<accession>A0A540WAM8</accession>
<reference evidence="2 3" key="1">
    <citation type="submission" date="2019-06" db="EMBL/GenBank/DDBJ databases">
        <title>Description of Kitasatospora acidophila sp. nov. isolated from pine grove soil, and reclassification of Streptomyces novaecaesareae to Kitasatospora novaeceasareae comb. nov.</title>
        <authorList>
            <person name="Kim M.J."/>
        </authorList>
    </citation>
    <scope>NUCLEOTIDE SEQUENCE [LARGE SCALE GENOMIC DNA]</scope>
    <source>
        <strain evidence="2 3">MMS16-CNU292</strain>
    </source>
</reference>
<dbReference type="InterPro" id="IPR016181">
    <property type="entry name" value="Acyl_CoA_acyltransferase"/>
</dbReference>
<dbReference type="RefSeq" id="WP_141636480.1">
    <property type="nucleotide sequence ID" value="NZ_VIGB01000003.1"/>
</dbReference>
<feature type="domain" description="N-acetyltransferase" evidence="1">
    <location>
        <begin position="148"/>
        <end position="287"/>
    </location>
</feature>
<dbReference type="SUPFAM" id="SSF55729">
    <property type="entry name" value="Acyl-CoA N-acyltransferases (Nat)"/>
    <property type="match status" value="1"/>
</dbReference>
<dbReference type="Proteomes" id="UP000319103">
    <property type="component" value="Unassembled WGS sequence"/>
</dbReference>
<dbReference type="OrthoDB" id="164800at2"/>
<keyword evidence="2" id="KW-0808">Transferase</keyword>